<dbReference type="GO" id="GO:0003955">
    <property type="term" value="F:NAD(P)H dehydrogenase (quinone) activity"/>
    <property type="evidence" value="ECO:0007669"/>
    <property type="project" value="TreeGrafter"/>
</dbReference>
<name>A0A239H5I1_9BURK</name>
<dbReference type="InterPro" id="IPR046980">
    <property type="entry name" value="KefG/KefF"/>
</dbReference>
<evidence type="ECO:0000256" key="1">
    <source>
        <dbReference type="ARBA" id="ARBA00023002"/>
    </source>
</evidence>
<evidence type="ECO:0000313" key="3">
    <source>
        <dbReference type="EMBL" id="SNS76706.1"/>
    </source>
</evidence>
<keyword evidence="4" id="KW-1185">Reference proteome</keyword>
<feature type="domain" description="Flavodoxin-like fold" evidence="2">
    <location>
        <begin position="8"/>
        <end position="172"/>
    </location>
</feature>
<dbReference type="InterPro" id="IPR029039">
    <property type="entry name" value="Flavoprotein-like_sf"/>
</dbReference>
<dbReference type="EMBL" id="FZOT01000006">
    <property type="protein sequence ID" value="SNS76706.1"/>
    <property type="molecule type" value="Genomic_DNA"/>
</dbReference>
<dbReference type="RefSeq" id="WP_089399478.1">
    <property type="nucleotide sequence ID" value="NZ_FZOT01000006.1"/>
</dbReference>
<dbReference type="InterPro" id="IPR003680">
    <property type="entry name" value="Flavodoxin_fold"/>
</dbReference>
<reference evidence="3 4" key="1">
    <citation type="submission" date="2017-06" db="EMBL/GenBank/DDBJ databases">
        <authorList>
            <person name="Kim H.J."/>
            <person name="Triplett B.A."/>
        </authorList>
    </citation>
    <scope>NUCLEOTIDE SEQUENCE [LARGE SCALE GENOMIC DNA]</scope>
    <source>
        <strain evidence="3 4">U15</strain>
    </source>
</reference>
<organism evidence="3 4">
    <name type="scientific">Noviherbaspirillum humi</name>
    <dbReference type="NCBI Taxonomy" id="1688639"/>
    <lineage>
        <taxon>Bacteria</taxon>
        <taxon>Pseudomonadati</taxon>
        <taxon>Pseudomonadota</taxon>
        <taxon>Betaproteobacteria</taxon>
        <taxon>Burkholderiales</taxon>
        <taxon>Oxalobacteraceae</taxon>
        <taxon>Noviherbaspirillum</taxon>
    </lineage>
</organism>
<evidence type="ECO:0000313" key="4">
    <source>
        <dbReference type="Proteomes" id="UP000198284"/>
    </source>
</evidence>
<dbReference type="PANTHER" id="PTHR47307:SF2">
    <property type="entry name" value="GLUTATHIONE-REGULATED POTASSIUM-EFFLUX SYSTEM ANCILLARY PROTEIN KEFF"/>
    <property type="match status" value="1"/>
</dbReference>
<protein>
    <submittedName>
        <fullName evidence="3">Kef-type potassium/proton antiporter accessory protein, CPA2 family</fullName>
    </submittedName>
</protein>
<evidence type="ECO:0000259" key="2">
    <source>
        <dbReference type="Pfam" id="PF02525"/>
    </source>
</evidence>
<accession>A0A239H5I1</accession>
<dbReference type="GO" id="GO:0009055">
    <property type="term" value="F:electron transfer activity"/>
    <property type="evidence" value="ECO:0007669"/>
    <property type="project" value="TreeGrafter"/>
</dbReference>
<dbReference type="Pfam" id="PF02525">
    <property type="entry name" value="Flavodoxin_2"/>
    <property type="match status" value="1"/>
</dbReference>
<dbReference type="Gene3D" id="3.40.50.360">
    <property type="match status" value="1"/>
</dbReference>
<dbReference type="GO" id="GO:0010181">
    <property type="term" value="F:FMN binding"/>
    <property type="evidence" value="ECO:0007669"/>
    <property type="project" value="TreeGrafter"/>
</dbReference>
<dbReference type="AlphaFoldDB" id="A0A239H5I1"/>
<sequence length="198" mass="22158">MSPTTDPRILLIFAHPTPHRSRANRLLREAAASLPNVRVHDLYETYPDFHIDVPAEQELLAAADLVVFQHPIRWYSMPALLKEWVDAVYEHGWAYGEGGNALRDKDCWMVVTTGGSEDAYQENGHHGHPFETYLPPFEQTARLCGMNWLPPLVLHGVGQASDAELARQAGAFRDRLASYPSWSGHGLPITAREDGHGK</sequence>
<gene>
    <name evidence="3" type="ORF">SAMN06265795_106105</name>
</gene>
<dbReference type="SUPFAM" id="SSF52218">
    <property type="entry name" value="Flavoproteins"/>
    <property type="match status" value="1"/>
</dbReference>
<proteinExistence type="predicted"/>
<dbReference type="Proteomes" id="UP000198284">
    <property type="component" value="Unassembled WGS sequence"/>
</dbReference>
<dbReference type="PANTHER" id="PTHR47307">
    <property type="entry name" value="GLUTATHIONE-REGULATED POTASSIUM-EFFLUX SYSTEM ANCILLARY PROTEIN KEFG"/>
    <property type="match status" value="1"/>
</dbReference>
<keyword evidence="1" id="KW-0560">Oxidoreductase</keyword>
<dbReference type="OrthoDB" id="9798454at2"/>